<reference evidence="2" key="1">
    <citation type="submission" date="2020-07" db="EMBL/GenBank/DDBJ databases">
        <title>Huge and variable diversity of episymbiotic CPR bacteria and DPANN archaea in groundwater ecosystems.</title>
        <authorList>
            <person name="He C.Y."/>
            <person name="Keren R."/>
            <person name="Whittaker M."/>
            <person name="Farag I.F."/>
            <person name="Doudna J."/>
            <person name="Cate J.H.D."/>
            <person name="Banfield J.F."/>
        </authorList>
    </citation>
    <scope>NUCLEOTIDE SEQUENCE</scope>
    <source>
        <strain evidence="2">NC_groundwater_1813_Pr3_B-0.1um_71_17</strain>
    </source>
</reference>
<feature type="signal peptide" evidence="1">
    <location>
        <begin position="1"/>
        <end position="25"/>
    </location>
</feature>
<dbReference type="EMBL" id="JACRIW010000048">
    <property type="protein sequence ID" value="MBI5169270.1"/>
    <property type="molecule type" value="Genomic_DNA"/>
</dbReference>
<sequence>MRNRILSTLLLLTVGVTIVAAPADAQFDKLRGKRRSSRPPGPVAPAYPTFAATGEWGGVLSGEIVLNGRPYRIAPSAAIYEVGRGPMPVGTSYANRMLFVTGFESSTGSIVTSVIVRPARDVALGGTDGSMFIKVRPIDSPGNPQ</sequence>
<organism evidence="2 3">
    <name type="scientific">Eiseniibacteriota bacterium</name>
    <dbReference type="NCBI Taxonomy" id="2212470"/>
    <lineage>
        <taxon>Bacteria</taxon>
        <taxon>Candidatus Eiseniibacteriota</taxon>
    </lineage>
</organism>
<feature type="chain" id="PRO_5038083682" evidence="1">
    <location>
        <begin position="26"/>
        <end position="145"/>
    </location>
</feature>
<dbReference type="AlphaFoldDB" id="A0A933W1P7"/>
<comment type="caution">
    <text evidence="2">The sequence shown here is derived from an EMBL/GenBank/DDBJ whole genome shotgun (WGS) entry which is preliminary data.</text>
</comment>
<protein>
    <submittedName>
        <fullName evidence="2">Uncharacterized protein</fullName>
    </submittedName>
</protein>
<proteinExistence type="predicted"/>
<name>A0A933W1P7_UNCEI</name>
<accession>A0A933W1P7</accession>
<gene>
    <name evidence="2" type="ORF">HZA61_07260</name>
</gene>
<keyword evidence="1" id="KW-0732">Signal</keyword>
<evidence type="ECO:0000313" key="2">
    <source>
        <dbReference type="EMBL" id="MBI5169270.1"/>
    </source>
</evidence>
<evidence type="ECO:0000256" key="1">
    <source>
        <dbReference type="SAM" id="SignalP"/>
    </source>
</evidence>
<evidence type="ECO:0000313" key="3">
    <source>
        <dbReference type="Proteomes" id="UP000696931"/>
    </source>
</evidence>
<dbReference type="Proteomes" id="UP000696931">
    <property type="component" value="Unassembled WGS sequence"/>
</dbReference>